<feature type="domain" description="PilZ" evidence="2">
    <location>
        <begin position="22"/>
        <end position="104"/>
    </location>
</feature>
<evidence type="ECO:0000256" key="1">
    <source>
        <dbReference type="SAM" id="MobiDB-lite"/>
    </source>
</evidence>
<accession>A0A1Y5Q1H0</accession>
<dbReference type="EMBL" id="LT598653">
    <property type="protein sequence ID" value="SBV33617.1"/>
    <property type="molecule type" value="Genomic_DNA"/>
</dbReference>
<protein>
    <submittedName>
        <fullName evidence="3">Type IV pilus assembly PilZ</fullName>
    </submittedName>
</protein>
<dbReference type="RefSeq" id="WP_295319727.1">
    <property type="nucleotide sequence ID" value="NZ_LT598653.1"/>
</dbReference>
<dbReference type="GO" id="GO:0035438">
    <property type="term" value="F:cyclic-di-GMP binding"/>
    <property type="evidence" value="ECO:0007669"/>
    <property type="project" value="InterPro"/>
</dbReference>
<evidence type="ECO:0000259" key="2">
    <source>
        <dbReference type="Pfam" id="PF07238"/>
    </source>
</evidence>
<dbReference type="Pfam" id="PF07238">
    <property type="entry name" value="PilZ"/>
    <property type="match status" value="1"/>
</dbReference>
<dbReference type="InterPro" id="IPR009875">
    <property type="entry name" value="PilZ_domain"/>
</dbReference>
<dbReference type="AlphaFoldDB" id="A0A1Y5Q1H0"/>
<gene>
    <name evidence="3" type="ORF">SPPYR_2497</name>
</gene>
<evidence type="ECO:0000313" key="3">
    <source>
        <dbReference type="EMBL" id="SBV33617.1"/>
    </source>
</evidence>
<sequence>MDSQRPASVDEEVAALSRGADRDSLFMQAQLALPGGGEPVTVRVRNLSPGGMLAEGKVVVAQGAVVEVDLRNIGPVTGRVIWVGDGKFGIAFDRAIDPQSVRRQVVSQSDLPPHLRRTGLERGPLYRRR</sequence>
<dbReference type="SUPFAM" id="SSF141371">
    <property type="entry name" value="PilZ domain-like"/>
    <property type="match status" value="1"/>
</dbReference>
<organism evidence="3">
    <name type="scientific">uncultured Sphingopyxis sp</name>
    <dbReference type="NCBI Taxonomy" id="310581"/>
    <lineage>
        <taxon>Bacteria</taxon>
        <taxon>Pseudomonadati</taxon>
        <taxon>Pseudomonadota</taxon>
        <taxon>Alphaproteobacteria</taxon>
        <taxon>Sphingomonadales</taxon>
        <taxon>Sphingomonadaceae</taxon>
        <taxon>Sphingopyxis</taxon>
        <taxon>environmental samples</taxon>
    </lineage>
</organism>
<reference evidence="3" key="1">
    <citation type="submission" date="2016-03" db="EMBL/GenBank/DDBJ databases">
        <authorList>
            <person name="Ploux O."/>
        </authorList>
    </citation>
    <scope>NUCLEOTIDE SEQUENCE</scope>
    <source>
        <strain evidence="3">UC10</strain>
    </source>
</reference>
<dbReference type="KEGG" id="sphu:SPPYR_2497"/>
<proteinExistence type="predicted"/>
<name>A0A1Y5Q1H0_9SPHN</name>
<feature type="region of interest" description="Disordered" evidence="1">
    <location>
        <begin position="104"/>
        <end position="129"/>
    </location>
</feature>